<dbReference type="PANTHER" id="PTHR46732:SF8">
    <property type="entry name" value="ATP-DEPENDENT PROTEASE LA (LON) DOMAIN PROTEIN"/>
    <property type="match status" value="1"/>
</dbReference>
<accession>H8L4S3</accession>
<sequence length="200" mass="22385">MPSDPALIEIPLFPLATVLFPGGQLNLRIFEPRYLDMIKTCSRTGQFFGICLILEGEETGLPAAPAAIGTFAEILDFRMGEDGLLQILVAGRQRFRVEQTRIRSDGLILAQVQAWSESSPLAVPVEYSVLQQIAGRLLEVVDEPAAEHPHADLDDAERLGYRLAQWLPLSDGERQQLLEQTEPLQRLHELTCLLPRFQKD</sequence>
<evidence type="ECO:0000313" key="3">
    <source>
        <dbReference type="Proteomes" id="UP000005234"/>
    </source>
</evidence>
<organism evidence="2 3">
    <name type="scientific">Frateuria aurantia (strain ATCC 33424 / DSM 6220 / KCTC 2777 / LMG 1558 / NBRC 3245 / NCIMB 13370)</name>
    <name type="common">Acetobacter aurantius</name>
    <dbReference type="NCBI Taxonomy" id="767434"/>
    <lineage>
        <taxon>Bacteria</taxon>
        <taxon>Pseudomonadati</taxon>
        <taxon>Pseudomonadota</taxon>
        <taxon>Gammaproteobacteria</taxon>
        <taxon>Lysobacterales</taxon>
        <taxon>Rhodanobacteraceae</taxon>
        <taxon>Frateuria</taxon>
    </lineage>
</organism>
<dbReference type="InterPro" id="IPR046336">
    <property type="entry name" value="Lon_prtase_N_sf"/>
</dbReference>
<dbReference type="KEGG" id="fau:Fraau_0509"/>
<keyword evidence="3" id="KW-1185">Reference proteome</keyword>
<dbReference type="SMART" id="SM00464">
    <property type="entry name" value="LON"/>
    <property type="match status" value="1"/>
</dbReference>
<dbReference type="OrthoDB" id="8558970at2"/>
<proteinExistence type="predicted"/>
<dbReference type="STRING" id="767434.Fraau_0509"/>
<feature type="domain" description="Lon N-terminal" evidence="1">
    <location>
        <begin position="7"/>
        <end position="198"/>
    </location>
</feature>
<dbReference type="EMBL" id="CP003350">
    <property type="protein sequence ID" value="AFC84996.1"/>
    <property type="molecule type" value="Genomic_DNA"/>
</dbReference>
<dbReference type="PROSITE" id="PS51787">
    <property type="entry name" value="LON_N"/>
    <property type="match status" value="1"/>
</dbReference>
<dbReference type="Pfam" id="PF02190">
    <property type="entry name" value="LON_substr_bdg"/>
    <property type="match status" value="1"/>
</dbReference>
<evidence type="ECO:0000259" key="1">
    <source>
        <dbReference type="PROSITE" id="PS51787"/>
    </source>
</evidence>
<dbReference type="RefSeq" id="WP_014402002.1">
    <property type="nucleotide sequence ID" value="NC_017033.1"/>
</dbReference>
<dbReference type="Gene3D" id="1.20.58.1480">
    <property type="match status" value="1"/>
</dbReference>
<dbReference type="Gene3D" id="2.30.130.40">
    <property type="entry name" value="LON domain-like"/>
    <property type="match status" value="1"/>
</dbReference>
<dbReference type="PANTHER" id="PTHR46732">
    <property type="entry name" value="ATP-DEPENDENT PROTEASE LA (LON) DOMAIN PROTEIN"/>
    <property type="match status" value="1"/>
</dbReference>
<dbReference type="eggNOG" id="COG2802">
    <property type="taxonomic scope" value="Bacteria"/>
</dbReference>
<dbReference type="InterPro" id="IPR015947">
    <property type="entry name" value="PUA-like_sf"/>
</dbReference>
<dbReference type="InterPro" id="IPR003111">
    <property type="entry name" value="Lon_prtase_N"/>
</dbReference>
<gene>
    <name evidence="2" type="ordered locus">Fraau_0509</name>
</gene>
<reference evidence="2" key="1">
    <citation type="submission" date="2012-02" db="EMBL/GenBank/DDBJ databases">
        <title>The complete genome of Frateuria aurantia DSM 6220.</title>
        <authorList>
            <consortium name="US DOE Joint Genome Institute (JGI-PGF)"/>
            <person name="Lucas S."/>
            <person name="Copeland A."/>
            <person name="Lapidus A."/>
            <person name="Glavina del Rio T."/>
            <person name="Dalin E."/>
            <person name="Tice H."/>
            <person name="Bruce D."/>
            <person name="Goodwin L."/>
            <person name="Pitluck S."/>
            <person name="Peters L."/>
            <person name="Ovchinnikova G."/>
            <person name="Teshima H."/>
            <person name="Kyrpides N."/>
            <person name="Mavromatis K."/>
            <person name="Ivanova N."/>
            <person name="Brettin T."/>
            <person name="Detter J.C."/>
            <person name="Han C."/>
            <person name="Larimer F."/>
            <person name="Land M."/>
            <person name="Hauser L."/>
            <person name="Markowitz V."/>
            <person name="Cheng J.-F."/>
            <person name="Hugenholtz P."/>
            <person name="Woyke T."/>
            <person name="Wu D."/>
            <person name="Brambilla E."/>
            <person name="Klenk H.-P."/>
            <person name="Eisen J.A."/>
        </authorList>
    </citation>
    <scope>NUCLEOTIDE SEQUENCE</scope>
    <source>
        <strain evidence="2">DSM 6220</strain>
    </source>
</reference>
<dbReference type="HOGENOM" id="CLU_048359_3_0_6"/>
<evidence type="ECO:0000313" key="2">
    <source>
        <dbReference type="EMBL" id="AFC84996.1"/>
    </source>
</evidence>
<name>H8L4S3_FRAAD</name>
<dbReference type="SUPFAM" id="SSF88697">
    <property type="entry name" value="PUA domain-like"/>
    <property type="match status" value="1"/>
</dbReference>
<protein>
    <submittedName>
        <fullName evidence="2">Peptidase S16, lon domain protein</fullName>
    </submittedName>
</protein>
<dbReference type="AlphaFoldDB" id="H8L4S3"/>
<dbReference type="Proteomes" id="UP000005234">
    <property type="component" value="Chromosome"/>
</dbReference>